<dbReference type="AlphaFoldDB" id="A0A8K0NSI7"/>
<dbReference type="InterPro" id="IPR023210">
    <property type="entry name" value="NADP_OxRdtase_dom"/>
</dbReference>
<evidence type="ECO:0000313" key="5">
    <source>
        <dbReference type="EMBL" id="KAG7531751.1"/>
    </source>
</evidence>
<sequence>MSAPTEFKLNTGTVIPSVGLGTWQAPPGHVKEAVKHALKSGYRHIDCALICKSGDEVGQGIKESGIPRSELFITSKLWNTYHDRASESLEQSLKSLGTDYLDLYLIHWPVRLVPNETSNLLPTNPDGSRSVDREWNQQETWKQMEALHASGKVKAIGVSNWSIPYLEDLSKTWKVVPAINQVELHPYNPQHDLKKYCDDKGILLEAYCPLGSTGAPLLKDEQLIKIAEKNKVSVATICISYQVNRGVVVLPKSVTPERIADNLKVIKLDDEDMKTLDGMAASGKQQRVNTPLFGWDLGFHDWYGVGNKNAPSADAVTVKA</sequence>
<proteinExistence type="predicted"/>
<name>A0A8K0NSI7_9TREE</name>
<dbReference type="SUPFAM" id="SSF51430">
    <property type="entry name" value="NAD(P)-linked oxidoreductase"/>
    <property type="match status" value="1"/>
</dbReference>
<dbReference type="GO" id="GO:0016616">
    <property type="term" value="F:oxidoreductase activity, acting on the CH-OH group of donors, NAD or NADP as acceptor"/>
    <property type="evidence" value="ECO:0007669"/>
    <property type="project" value="UniProtKB-ARBA"/>
</dbReference>
<feature type="domain" description="NADP-dependent oxidoreductase" evidence="4">
    <location>
        <begin position="18"/>
        <end position="279"/>
    </location>
</feature>
<keyword evidence="6" id="KW-1185">Reference proteome</keyword>
<reference evidence="5" key="1">
    <citation type="submission" date="2020-04" db="EMBL/GenBank/DDBJ databases">
        <title>Analysis of mating type loci in Filobasidium floriforme.</title>
        <authorList>
            <person name="Nowrousian M."/>
        </authorList>
    </citation>
    <scope>NUCLEOTIDE SEQUENCE</scope>
    <source>
        <strain evidence="5">CBS 6242</strain>
    </source>
</reference>
<keyword evidence="1" id="KW-0560">Oxidoreductase</keyword>
<organism evidence="5 6">
    <name type="scientific">Filobasidium floriforme</name>
    <dbReference type="NCBI Taxonomy" id="5210"/>
    <lineage>
        <taxon>Eukaryota</taxon>
        <taxon>Fungi</taxon>
        <taxon>Dikarya</taxon>
        <taxon>Basidiomycota</taxon>
        <taxon>Agaricomycotina</taxon>
        <taxon>Tremellomycetes</taxon>
        <taxon>Filobasidiales</taxon>
        <taxon>Filobasidiaceae</taxon>
        <taxon>Filobasidium</taxon>
    </lineage>
</organism>
<dbReference type="PRINTS" id="PR00069">
    <property type="entry name" value="ALDKETRDTASE"/>
</dbReference>
<protein>
    <recommendedName>
        <fullName evidence="4">NADP-dependent oxidoreductase domain-containing protein</fullName>
    </recommendedName>
</protein>
<evidence type="ECO:0000259" key="4">
    <source>
        <dbReference type="Pfam" id="PF00248"/>
    </source>
</evidence>
<accession>A0A8K0NSI7</accession>
<dbReference type="Proteomes" id="UP000812966">
    <property type="component" value="Unassembled WGS sequence"/>
</dbReference>
<feature type="site" description="Lowers pKa of active site Tyr" evidence="3">
    <location>
        <position position="76"/>
    </location>
</feature>
<dbReference type="PIRSF" id="PIRSF000097">
    <property type="entry name" value="AKR"/>
    <property type="match status" value="1"/>
</dbReference>
<gene>
    <name evidence="5" type="ORF">FFLO_04120</name>
</gene>
<evidence type="ECO:0000256" key="1">
    <source>
        <dbReference type="ARBA" id="ARBA00023002"/>
    </source>
</evidence>
<dbReference type="PANTHER" id="PTHR11732">
    <property type="entry name" value="ALDO/KETO REDUCTASE"/>
    <property type="match status" value="1"/>
</dbReference>
<dbReference type="Pfam" id="PF00248">
    <property type="entry name" value="Aldo_ket_red"/>
    <property type="match status" value="1"/>
</dbReference>
<dbReference type="EMBL" id="JABELV010000083">
    <property type="protein sequence ID" value="KAG7531751.1"/>
    <property type="molecule type" value="Genomic_DNA"/>
</dbReference>
<dbReference type="InterPro" id="IPR036812">
    <property type="entry name" value="NAD(P)_OxRdtase_dom_sf"/>
</dbReference>
<evidence type="ECO:0000256" key="2">
    <source>
        <dbReference type="PIRSR" id="PIRSR000097-2"/>
    </source>
</evidence>
<dbReference type="FunFam" id="3.20.20.100:FF:000002">
    <property type="entry name" value="2,5-diketo-D-gluconic acid reductase A"/>
    <property type="match status" value="1"/>
</dbReference>
<evidence type="ECO:0000256" key="3">
    <source>
        <dbReference type="PIRSR" id="PIRSR000097-3"/>
    </source>
</evidence>
<dbReference type="InterPro" id="IPR020471">
    <property type="entry name" value="AKR"/>
</dbReference>
<dbReference type="Gene3D" id="3.20.20.100">
    <property type="entry name" value="NADP-dependent oxidoreductase domain"/>
    <property type="match status" value="1"/>
</dbReference>
<evidence type="ECO:0000313" key="6">
    <source>
        <dbReference type="Proteomes" id="UP000812966"/>
    </source>
</evidence>
<feature type="binding site" evidence="2">
    <location>
        <position position="107"/>
    </location>
    <ligand>
        <name>substrate</name>
    </ligand>
</feature>
<comment type="caution">
    <text evidence="5">The sequence shown here is derived from an EMBL/GenBank/DDBJ whole genome shotgun (WGS) entry which is preliminary data.</text>
</comment>